<proteinExistence type="predicted"/>
<protein>
    <submittedName>
        <fullName evidence="2">Uncharacterized protein</fullName>
    </submittedName>
</protein>
<feature type="compositionally biased region" description="Polar residues" evidence="1">
    <location>
        <begin position="156"/>
        <end position="178"/>
    </location>
</feature>
<feature type="region of interest" description="Disordered" evidence="1">
    <location>
        <begin position="152"/>
        <end position="178"/>
    </location>
</feature>
<gene>
    <name evidence="2" type="ORF">CK510_30200</name>
</gene>
<dbReference type="AlphaFoldDB" id="A0A2A2T9Q2"/>
<dbReference type="Proteomes" id="UP000218238">
    <property type="component" value="Unassembled WGS sequence"/>
</dbReference>
<keyword evidence="3" id="KW-1185">Reference proteome</keyword>
<accession>A0A2A2T9Q2</accession>
<evidence type="ECO:0000313" key="3">
    <source>
        <dbReference type="Proteomes" id="UP000218238"/>
    </source>
</evidence>
<organism evidence="2 3">
    <name type="scientific">Brunnivagina elsteri CCALA 953</name>
    <dbReference type="NCBI Taxonomy" id="987040"/>
    <lineage>
        <taxon>Bacteria</taxon>
        <taxon>Bacillati</taxon>
        <taxon>Cyanobacteriota</taxon>
        <taxon>Cyanophyceae</taxon>
        <taxon>Nostocales</taxon>
        <taxon>Calotrichaceae</taxon>
        <taxon>Brunnivagina</taxon>
    </lineage>
</organism>
<evidence type="ECO:0000256" key="1">
    <source>
        <dbReference type="SAM" id="MobiDB-lite"/>
    </source>
</evidence>
<name>A0A2A2T9Q2_9CYAN</name>
<reference evidence="2 3" key="1">
    <citation type="submission" date="2017-08" db="EMBL/GenBank/DDBJ databases">
        <title>Draft genome sequence of filamentous cyanobacterium Calothrix elsteri CCALA 953.</title>
        <authorList>
            <person name="Gagunashvili A.N."/>
            <person name="Elster J."/>
            <person name="Andresson O.S."/>
        </authorList>
    </citation>
    <scope>NUCLEOTIDE SEQUENCE [LARGE SCALE GENOMIC DNA]</scope>
    <source>
        <strain evidence="2 3">CCALA 953</strain>
    </source>
</reference>
<evidence type="ECO:0000313" key="2">
    <source>
        <dbReference type="EMBL" id="PAX45733.1"/>
    </source>
</evidence>
<comment type="caution">
    <text evidence="2">The sequence shown here is derived from an EMBL/GenBank/DDBJ whole genome shotgun (WGS) entry which is preliminary data.</text>
</comment>
<dbReference type="EMBL" id="NTFS01000720">
    <property type="protein sequence ID" value="PAX45733.1"/>
    <property type="molecule type" value="Genomic_DNA"/>
</dbReference>
<sequence length="178" mass="19878">MLDLEIAGDTISEQVESQLANLKTAATKENMSMEEAARHLLEMRETGSESLHERSFNKREYIKQRFGVDPETAAPDSFVGMLYQDTHRGTQLGELRHKVVLETSTLALEEFVFNGTGGSAIANEYTQAQERINSRIDNDFFAKVNWGEGSHPLLVGTSTQQPKQLKSSQTKTGQSQKK</sequence>
<dbReference type="OrthoDB" id="483708at2"/>